<evidence type="ECO:0000313" key="3">
    <source>
        <dbReference type="EMBL" id="KAJ7348556.1"/>
    </source>
</evidence>
<name>A0AAD7A3F0_9AGAR</name>
<feature type="compositionally biased region" description="Acidic residues" evidence="1">
    <location>
        <begin position="56"/>
        <end position="71"/>
    </location>
</feature>
<gene>
    <name evidence="3" type="ORF">DFH08DRAFT_808286</name>
</gene>
<feature type="signal peptide" evidence="2">
    <location>
        <begin position="1"/>
        <end position="21"/>
    </location>
</feature>
<dbReference type="AlphaFoldDB" id="A0AAD7A3F0"/>
<comment type="caution">
    <text evidence="3">The sequence shown here is derived from an EMBL/GenBank/DDBJ whole genome shotgun (WGS) entry which is preliminary data.</text>
</comment>
<dbReference type="EMBL" id="JARIHO010000017">
    <property type="protein sequence ID" value="KAJ7348556.1"/>
    <property type="molecule type" value="Genomic_DNA"/>
</dbReference>
<reference evidence="3" key="1">
    <citation type="submission" date="2023-03" db="EMBL/GenBank/DDBJ databases">
        <title>Massive genome expansion in bonnet fungi (Mycena s.s.) driven by repeated elements and novel gene families across ecological guilds.</title>
        <authorList>
            <consortium name="Lawrence Berkeley National Laboratory"/>
            <person name="Harder C.B."/>
            <person name="Miyauchi S."/>
            <person name="Viragh M."/>
            <person name="Kuo A."/>
            <person name="Thoen E."/>
            <person name="Andreopoulos B."/>
            <person name="Lu D."/>
            <person name="Skrede I."/>
            <person name="Drula E."/>
            <person name="Henrissat B."/>
            <person name="Morin E."/>
            <person name="Kohler A."/>
            <person name="Barry K."/>
            <person name="LaButti K."/>
            <person name="Morin E."/>
            <person name="Salamov A."/>
            <person name="Lipzen A."/>
            <person name="Mereny Z."/>
            <person name="Hegedus B."/>
            <person name="Baldrian P."/>
            <person name="Stursova M."/>
            <person name="Weitz H."/>
            <person name="Taylor A."/>
            <person name="Grigoriev I.V."/>
            <person name="Nagy L.G."/>
            <person name="Martin F."/>
            <person name="Kauserud H."/>
        </authorList>
    </citation>
    <scope>NUCLEOTIDE SEQUENCE</scope>
    <source>
        <strain evidence="3">CBHHK002</strain>
    </source>
</reference>
<keyword evidence="2" id="KW-0732">Signal</keyword>
<evidence type="ECO:0000313" key="4">
    <source>
        <dbReference type="Proteomes" id="UP001218218"/>
    </source>
</evidence>
<feature type="region of interest" description="Disordered" evidence="1">
    <location>
        <begin position="43"/>
        <end position="74"/>
    </location>
</feature>
<sequence>MALLHLCPFPIVSCCLHLTTALSAHTCCQTFICAALKAVSAAVSPAPRRRARMEQGSEDELGEGDSDDEDWEGGKSNLVVQVEDSEGHVEDEVKALRMKENHRKMCLSILAGAVT</sequence>
<organism evidence="3 4">
    <name type="scientific">Mycena albidolilacea</name>
    <dbReference type="NCBI Taxonomy" id="1033008"/>
    <lineage>
        <taxon>Eukaryota</taxon>
        <taxon>Fungi</taxon>
        <taxon>Dikarya</taxon>
        <taxon>Basidiomycota</taxon>
        <taxon>Agaricomycotina</taxon>
        <taxon>Agaricomycetes</taxon>
        <taxon>Agaricomycetidae</taxon>
        <taxon>Agaricales</taxon>
        <taxon>Marasmiineae</taxon>
        <taxon>Mycenaceae</taxon>
        <taxon>Mycena</taxon>
    </lineage>
</organism>
<accession>A0AAD7A3F0</accession>
<feature type="chain" id="PRO_5042268558" evidence="2">
    <location>
        <begin position="22"/>
        <end position="115"/>
    </location>
</feature>
<proteinExistence type="predicted"/>
<evidence type="ECO:0000256" key="2">
    <source>
        <dbReference type="SAM" id="SignalP"/>
    </source>
</evidence>
<keyword evidence="4" id="KW-1185">Reference proteome</keyword>
<evidence type="ECO:0000256" key="1">
    <source>
        <dbReference type="SAM" id="MobiDB-lite"/>
    </source>
</evidence>
<dbReference type="Proteomes" id="UP001218218">
    <property type="component" value="Unassembled WGS sequence"/>
</dbReference>
<protein>
    <submittedName>
        <fullName evidence="3">Uncharacterized protein</fullName>
    </submittedName>
</protein>